<accession>A0A1J4V248</accession>
<dbReference type="PANTHER" id="PTHR43861:SF1">
    <property type="entry name" value="TRANS-ACONITATE 2-METHYLTRANSFERASE"/>
    <property type="match status" value="1"/>
</dbReference>
<evidence type="ECO:0000313" key="2">
    <source>
        <dbReference type="EMBL" id="OIO31242.1"/>
    </source>
</evidence>
<reference evidence="2 3" key="1">
    <citation type="journal article" date="2016" name="Environ. Microbiol.">
        <title>Genomic resolution of a cold subsurface aquifer community provides metabolic insights for novel microbes adapted to high CO concentrations.</title>
        <authorList>
            <person name="Probst A.J."/>
            <person name="Castelle C.J."/>
            <person name="Singh A."/>
            <person name="Brown C.T."/>
            <person name="Anantharaman K."/>
            <person name="Sharon I."/>
            <person name="Hug L.A."/>
            <person name="Burstein D."/>
            <person name="Emerson J.B."/>
            <person name="Thomas B.C."/>
            <person name="Banfield J.F."/>
        </authorList>
    </citation>
    <scope>NUCLEOTIDE SEQUENCE [LARGE SCALE GENOMIC DNA]</scope>
    <source>
        <strain evidence="2">CG1_02_43_90</strain>
    </source>
</reference>
<dbReference type="InterPro" id="IPR013216">
    <property type="entry name" value="Methyltransf_11"/>
</dbReference>
<protein>
    <recommendedName>
        <fullName evidence="1">Methyltransferase type 11 domain-containing protein</fullName>
    </recommendedName>
</protein>
<organism evidence="2 3">
    <name type="scientific">Candidatus Nomurabacteria bacterium CG1_02_43_90</name>
    <dbReference type="NCBI Taxonomy" id="1805281"/>
    <lineage>
        <taxon>Bacteria</taxon>
        <taxon>Candidatus Nomuraibacteriota</taxon>
    </lineage>
</organism>
<dbReference type="Pfam" id="PF08241">
    <property type="entry name" value="Methyltransf_11"/>
    <property type="match status" value="1"/>
</dbReference>
<dbReference type="GO" id="GO:0008757">
    <property type="term" value="F:S-adenosylmethionine-dependent methyltransferase activity"/>
    <property type="evidence" value="ECO:0007669"/>
    <property type="project" value="InterPro"/>
</dbReference>
<dbReference type="PANTHER" id="PTHR43861">
    <property type="entry name" value="TRANS-ACONITATE 2-METHYLTRANSFERASE-RELATED"/>
    <property type="match status" value="1"/>
</dbReference>
<dbReference type="InterPro" id="IPR029063">
    <property type="entry name" value="SAM-dependent_MTases_sf"/>
</dbReference>
<dbReference type="Proteomes" id="UP000181992">
    <property type="component" value="Unassembled WGS sequence"/>
</dbReference>
<evidence type="ECO:0000313" key="3">
    <source>
        <dbReference type="Proteomes" id="UP000181992"/>
    </source>
</evidence>
<name>A0A1J4V248_9BACT</name>
<dbReference type="EMBL" id="MNVN01000003">
    <property type="protein sequence ID" value="OIO31242.1"/>
    <property type="molecule type" value="Genomic_DNA"/>
</dbReference>
<dbReference type="SUPFAM" id="SSF53335">
    <property type="entry name" value="S-adenosyl-L-methionine-dependent methyltransferases"/>
    <property type="match status" value="1"/>
</dbReference>
<dbReference type="STRING" id="1805281.AUJ77_00325"/>
<evidence type="ECO:0000259" key="1">
    <source>
        <dbReference type="Pfam" id="PF08241"/>
    </source>
</evidence>
<dbReference type="Gene3D" id="3.40.50.150">
    <property type="entry name" value="Vaccinia Virus protein VP39"/>
    <property type="match status" value="1"/>
</dbReference>
<comment type="caution">
    <text evidence="2">The sequence shown here is derived from an EMBL/GenBank/DDBJ whole genome shotgun (WGS) entry which is preliminary data.</text>
</comment>
<feature type="domain" description="Methyltransferase type 11" evidence="1">
    <location>
        <begin position="56"/>
        <end position="150"/>
    </location>
</feature>
<gene>
    <name evidence="2" type="ORF">AUJ77_00325</name>
</gene>
<dbReference type="AlphaFoldDB" id="A0A1J4V248"/>
<proteinExistence type="predicted"/>
<dbReference type="CDD" id="cd02440">
    <property type="entry name" value="AdoMet_MTases"/>
    <property type="match status" value="1"/>
</dbReference>
<sequence length="268" mass="31044">MKTPLEHNIAAHDKSAKKYEQVHGEIYNDVEQTRLQSCLLKAVSSIQTGSNPVIALDFGCGAGNLTEHLTGLGCEVIAGDVSQGFLDLVAKRVYVMPVRTVKLNGIDLSGISDKSVDMVAMYSVLHHIPEYLSLMKEFSRVLKKGGVVYIDHEASLAFWNQPESYRKFLIEIKRKSRINLKKFFIATNYVDWIMRRFVDSRYQREGDIHVFLNDHVEWDKIREELKNVGIEELYEETYLLFRREYNQRVYQSYQKEIGDMHVFIGIKK</sequence>